<dbReference type="SUPFAM" id="SSF51556">
    <property type="entry name" value="Metallo-dependent hydrolases"/>
    <property type="match status" value="1"/>
</dbReference>
<dbReference type="GO" id="GO:0016787">
    <property type="term" value="F:hydrolase activity"/>
    <property type="evidence" value="ECO:0007669"/>
    <property type="project" value="UniProtKB-KW"/>
</dbReference>
<evidence type="ECO:0000256" key="1">
    <source>
        <dbReference type="ARBA" id="ARBA00023239"/>
    </source>
</evidence>
<dbReference type="Pfam" id="PF04909">
    <property type="entry name" value="Amidohydro_2"/>
    <property type="match status" value="1"/>
</dbReference>
<feature type="signal peptide" evidence="2">
    <location>
        <begin position="1"/>
        <end position="20"/>
    </location>
</feature>
<dbReference type="PANTHER" id="PTHR21240:SF28">
    <property type="entry name" value="ISO-OROTATE DECARBOXYLASE (EUROFUNG)"/>
    <property type="match status" value="1"/>
</dbReference>
<dbReference type="Gene3D" id="3.20.20.140">
    <property type="entry name" value="Metal-dependent hydrolases"/>
    <property type="match status" value="1"/>
</dbReference>
<keyword evidence="5" id="KW-1185">Reference proteome</keyword>
<evidence type="ECO:0000313" key="4">
    <source>
        <dbReference type="EMBL" id="NGP77402.1"/>
    </source>
</evidence>
<dbReference type="GO" id="GO:0005737">
    <property type="term" value="C:cytoplasm"/>
    <property type="evidence" value="ECO:0007669"/>
    <property type="project" value="TreeGrafter"/>
</dbReference>
<comment type="caution">
    <text evidence="4">The sequence shown here is derived from an EMBL/GenBank/DDBJ whole genome shotgun (WGS) entry which is preliminary data.</text>
</comment>
<protein>
    <submittedName>
        <fullName evidence="4">Amidohydrolase family protein</fullName>
    </submittedName>
</protein>
<evidence type="ECO:0000313" key="5">
    <source>
        <dbReference type="Proteomes" id="UP000473278"/>
    </source>
</evidence>
<keyword evidence="4" id="KW-0378">Hydrolase</keyword>
<reference evidence="4 5" key="1">
    <citation type="submission" date="2020-02" db="EMBL/GenBank/DDBJ databases">
        <title>Balneolaceae bacterium YR4-1, complete genome.</title>
        <authorList>
            <person name="Li Y."/>
            <person name="Wu S."/>
        </authorList>
    </citation>
    <scope>NUCLEOTIDE SEQUENCE [LARGE SCALE GENOMIC DNA]</scope>
    <source>
        <strain evidence="4 5">YR4-1</strain>
    </source>
</reference>
<feature type="domain" description="Amidohydrolase-related" evidence="3">
    <location>
        <begin position="122"/>
        <end position="355"/>
    </location>
</feature>
<evidence type="ECO:0000256" key="2">
    <source>
        <dbReference type="SAM" id="SignalP"/>
    </source>
</evidence>
<dbReference type="EMBL" id="JAALLT010000004">
    <property type="protein sequence ID" value="NGP77402.1"/>
    <property type="molecule type" value="Genomic_DNA"/>
</dbReference>
<keyword evidence="1" id="KW-0456">Lyase</keyword>
<dbReference type="RefSeq" id="WP_165142780.1">
    <property type="nucleotide sequence ID" value="NZ_JAALLT010000004.1"/>
</dbReference>
<dbReference type="GO" id="GO:0016831">
    <property type="term" value="F:carboxy-lyase activity"/>
    <property type="evidence" value="ECO:0007669"/>
    <property type="project" value="InterPro"/>
</dbReference>
<dbReference type="GO" id="GO:0019748">
    <property type="term" value="P:secondary metabolic process"/>
    <property type="evidence" value="ECO:0007669"/>
    <property type="project" value="TreeGrafter"/>
</dbReference>
<dbReference type="InterPro" id="IPR006680">
    <property type="entry name" value="Amidohydro-rel"/>
</dbReference>
<dbReference type="InterPro" id="IPR032465">
    <property type="entry name" value="ACMSD"/>
</dbReference>
<dbReference type="Proteomes" id="UP000473278">
    <property type="component" value="Unassembled WGS sequence"/>
</dbReference>
<keyword evidence="2" id="KW-0732">Signal</keyword>
<feature type="chain" id="PRO_5027020837" evidence="2">
    <location>
        <begin position="21"/>
        <end position="367"/>
    </location>
</feature>
<proteinExistence type="predicted"/>
<dbReference type="PANTHER" id="PTHR21240">
    <property type="entry name" value="2-AMINO-3-CARBOXYLMUCONATE-6-SEMIALDEHYDE DECARBOXYLASE"/>
    <property type="match status" value="1"/>
</dbReference>
<dbReference type="PROSITE" id="PS51257">
    <property type="entry name" value="PROKAR_LIPOPROTEIN"/>
    <property type="match status" value="1"/>
</dbReference>
<dbReference type="InterPro" id="IPR032466">
    <property type="entry name" value="Metal_Hydrolase"/>
</dbReference>
<organism evidence="4 5">
    <name type="scientific">Halalkalibaculum roseum</name>
    <dbReference type="NCBI Taxonomy" id="2709311"/>
    <lineage>
        <taxon>Bacteria</taxon>
        <taxon>Pseudomonadati</taxon>
        <taxon>Balneolota</taxon>
        <taxon>Balneolia</taxon>
        <taxon>Balneolales</taxon>
        <taxon>Balneolaceae</taxon>
        <taxon>Halalkalibaculum</taxon>
    </lineage>
</organism>
<sequence length="367" mass="43025">MKISAFSIVILLLFSSLACSQDKADTTMTFEEYEPKSTLVVPEHIVKSAKYPFIDVHNHQWRMATQDVSETTAEMNELNMAVMVNLSGRSGDALKAAIENVNEHAPNRFIQFANIDFDNIDDPDWTEKTVKQLEQDYNNGARGLKIFKNLGLTVTDSEGNRVPADDPRIDPVWAKCGELGIPVLIHTGEPKIFWAPIDKYNERWLEMKQFPNRHRSPEEYPSWEEVMSEQWNIFRKHPETTFINAHLGWMGNNLSRLGELMDEFPNMYTEIGAVLAELGRQPRFARQFFIKYQDRIMFGKDSWRPEEYYVYFRVLETSDEYFDYYRKRHAFWKMYGLNLPDDVLQKVYYKNALRIIPDIDRTLFPGN</sequence>
<dbReference type="AlphaFoldDB" id="A0A6M1SWS0"/>
<evidence type="ECO:0000259" key="3">
    <source>
        <dbReference type="Pfam" id="PF04909"/>
    </source>
</evidence>
<name>A0A6M1SWS0_9BACT</name>
<gene>
    <name evidence="4" type="ORF">G3570_12210</name>
</gene>
<accession>A0A6M1SWS0</accession>